<evidence type="ECO:0000313" key="14">
    <source>
        <dbReference type="Proteomes" id="UP000794436"/>
    </source>
</evidence>
<evidence type="ECO:0000256" key="9">
    <source>
        <dbReference type="ARBA" id="ARBA00023067"/>
    </source>
</evidence>
<keyword evidence="10 11" id="KW-0131">Cell cycle</keyword>
<keyword evidence="8 11" id="KW-0498">Mitosis</keyword>
<feature type="compositionally biased region" description="Acidic residues" evidence="12">
    <location>
        <begin position="182"/>
        <end position="195"/>
    </location>
</feature>
<protein>
    <recommendedName>
        <fullName evidence="4 11">Condensin complex subunit 2</fullName>
    </recommendedName>
</protein>
<evidence type="ECO:0000256" key="10">
    <source>
        <dbReference type="ARBA" id="ARBA00023306"/>
    </source>
</evidence>
<feature type="region of interest" description="Disordered" evidence="12">
    <location>
        <begin position="363"/>
        <end position="471"/>
    </location>
</feature>
<evidence type="ECO:0000313" key="13">
    <source>
        <dbReference type="EMBL" id="TMW62828.1"/>
    </source>
</evidence>
<comment type="function">
    <text evidence="11">Regulatory subunit of the condensin complex, a complex required for conversion of interphase chromatin into mitotic-like condense chromosomes.</text>
</comment>
<dbReference type="OrthoDB" id="362021at2759"/>
<evidence type="ECO:0000256" key="11">
    <source>
        <dbReference type="PIRNR" id="PIRNR017126"/>
    </source>
</evidence>
<keyword evidence="6" id="KW-0963">Cytoplasm</keyword>
<feature type="compositionally biased region" description="Acidic residues" evidence="12">
    <location>
        <begin position="376"/>
        <end position="420"/>
    </location>
</feature>
<feature type="region of interest" description="Disordered" evidence="12">
    <location>
        <begin position="172"/>
        <end position="215"/>
    </location>
</feature>
<comment type="similarity">
    <text evidence="3 11">Belongs to the CND2 (condensin subunit 2) family.</text>
</comment>
<dbReference type="GO" id="GO:0051301">
    <property type="term" value="P:cell division"/>
    <property type="evidence" value="ECO:0007669"/>
    <property type="project" value="UniProtKB-KW"/>
</dbReference>
<dbReference type="GO" id="GO:0005737">
    <property type="term" value="C:cytoplasm"/>
    <property type="evidence" value="ECO:0007669"/>
    <property type="project" value="UniProtKB-SubCell"/>
</dbReference>
<dbReference type="GO" id="GO:0003682">
    <property type="term" value="F:chromatin binding"/>
    <property type="evidence" value="ECO:0007669"/>
    <property type="project" value="TreeGrafter"/>
</dbReference>
<dbReference type="GO" id="GO:0007076">
    <property type="term" value="P:mitotic chromosome condensation"/>
    <property type="evidence" value="ECO:0007669"/>
    <property type="project" value="InterPro"/>
</dbReference>
<sequence length="890" mass="98802">MADEHAVLSDIEAAPTGGMATAPSTPERSNKRKRSAANSPSTTNEEAELARRRRRRQSLVFQKRRMSLTRGISGSAEDAPNRQYISDMYSTIIKMSSENKINIKNSWSLHLIDHMEDILSSSQAGVQDGEEEDDGTFNFQKASCTLDASVKIYSYRVDDTWTSSYKILENLSRSGNDKRGGEDDDEDGGDADGDGEDRRRKKKGSSRKTANATKSIEKNLNNITLKSYELEFEPDPLFHKMSQTFDEGGAKGMLLANLGVYDGAKILLNSADVQLSTRKLVEREEASPAEAESESHVTKTVDLTPLGNLACFTRDIMSLEICPPFKRLYNQVEELRGPDHTQQKVIMRSKVLQYEKKPLLRAGLKAPAPSTADENGSVEDYTEETDVGTADEADTADEQGDATGDDDDGDDNNDVDDGNDYDFQPAEMEVEDEDPSQTDLSQADLSQVDPSQADLSQADPSQADPEGANSALEESFIAPTGDEDDMFEEEEEDETIVNRHVDPVVNEEPTVPQIKSSADYFRSQRSDEVKKEEESAYSQLIETALMRSVEVGLDGNDQAQDDYSYFDVKVLKNWAGPTHWKFQTPRKISAKVLYGMDNDEEGEVAKPATKTRAKKQTVATEKKSLIIDFMSADTPDLTALLKAPRAESSIVLSKLVVGRQLQKSSDLVFPVDAHVEPKQFFRHFMKPRLQLFHRRRQSRPSVARFSLGGSLLPPSDDPAPFENGVDYENQDFDGGYSDDGGSDGEADQEDDLYSSHGLVTAERVVEKIDVHYERIAKRVDVKKLKTSIWTHLENDTGIVRSVPRGKKRGRKGGEEESEDSESEQVESTSAPSTTTFDSVVNSISDKVPSNVTVSFYFICMLHLANEKGLSLVGQDDLTNFEIKKEETTES</sequence>
<dbReference type="PANTHER" id="PTHR13108">
    <property type="entry name" value="CONDENSIN COMPLEX SUBUNIT 2"/>
    <property type="match status" value="1"/>
</dbReference>
<feature type="compositionally biased region" description="Acidic residues" evidence="12">
    <location>
        <begin position="486"/>
        <end position="495"/>
    </location>
</feature>
<evidence type="ECO:0000256" key="3">
    <source>
        <dbReference type="ARBA" id="ARBA00009471"/>
    </source>
</evidence>
<feature type="region of interest" description="Disordered" evidence="12">
    <location>
        <begin position="705"/>
        <end position="750"/>
    </location>
</feature>
<organism evidence="13 14">
    <name type="scientific">Pythium oligandrum</name>
    <name type="common">Mycoparasitic fungus</name>
    <dbReference type="NCBI Taxonomy" id="41045"/>
    <lineage>
        <taxon>Eukaryota</taxon>
        <taxon>Sar</taxon>
        <taxon>Stramenopiles</taxon>
        <taxon>Oomycota</taxon>
        <taxon>Peronosporomycetes</taxon>
        <taxon>Pythiales</taxon>
        <taxon>Pythiaceae</taxon>
        <taxon>Pythium</taxon>
    </lineage>
</organism>
<feature type="region of interest" description="Disordered" evidence="12">
    <location>
        <begin position="800"/>
        <end position="835"/>
    </location>
</feature>
<dbReference type="PANTHER" id="PTHR13108:SF9">
    <property type="entry name" value="CONDENSIN COMPLEX SUBUNIT 2"/>
    <property type="match status" value="1"/>
</dbReference>
<comment type="subcellular location">
    <subcellularLocation>
        <location evidence="1">Chromosome</location>
    </subcellularLocation>
    <subcellularLocation>
        <location evidence="2">Cytoplasm</location>
    </subcellularLocation>
</comment>
<feature type="compositionally biased region" description="Acidic residues" evidence="12">
    <location>
        <begin position="740"/>
        <end position="750"/>
    </location>
</feature>
<dbReference type="GO" id="GO:0000796">
    <property type="term" value="C:condensin complex"/>
    <property type="evidence" value="ECO:0007669"/>
    <property type="project" value="InterPro"/>
</dbReference>
<feature type="compositionally biased region" description="Acidic residues" evidence="12">
    <location>
        <begin position="815"/>
        <end position="824"/>
    </location>
</feature>
<evidence type="ECO:0000256" key="8">
    <source>
        <dbReference type="ARBA" id="ARBA00022776"/>
    </source>
</evidence>
<evidence type="ECO:0000256" key="12">
    <source>
        <dbReference type="SAM" id="MobiDB-lite"/>
    </source>
</evidence>
<accession>A0A8K1CI00</accession>
<evidence type="ECO:0000256" key="4">
    <source>
        <dbReference type="ARBA" id="ARBA00016065"/>
    </source>
</evidence>
<name>A0A8K1CI00_PYTOL</name>
<dbReference type="EMBL" id="SPLM01000073">
    <property type="protein sequence ID" value="TMW62828.1"/>
    <property type="molecule type" value="Genomic_DNA"/>
</dbReference>
<dbReference type="Proteomes" id="UP000794436">
    <property type="component" value="Unassembled WGS sequence"/>
</dbReference>
<gene>
    <name evidence="13" type="ORF">Poli38472_005446</name>
</gene>
<evidence type="ECO:0000256" key="5">
    <source>
        <dbReference type="ARBA" id="ARBA00022454"/>
    </source>
</evidence>
<dbReference type="Pfam" id="PF05786">
    <property type="entry name" value="Cnd2"/>
    <property type="match status" value="1"/>
</dbReference>
<keyword evidence="7 11" id="KW-0132">Cell division</keyword>
<evidence type="ECO:0000256" key="6">
    <source>
        <dbReference type="ARBA" id="ARBA00022490"/>
    </source>
</evidence>
<proteinExistence type="inferred from homology"/>
<evidence type="ECO:0000256" key="7">
    <source>
        <dbReference type="ARBA" id="ARBA00022618"/>
    </source>
</evidence>
<dbReference type="AlphaFoldDB" id="A0A8K1CI00"/>
<feature type="compositionally biased region" description="Polar residues" evidence="12">
    <location>
        <begin position="825"/>
        <end position="835"/>
    </location>
</feature>
<dbReference type="PIRSF" id="PIRSF017126">
    <property type="entry name" value="Condensin_H"/>
    <property type="match status" value="1"/>
</dbReference>
<feature type="region of interest" description="Disordered" evidence="12">
    <location>
        <begin position="486"/>
        <end position="514"/>
    </location>
</feature>
<reference evidence="13" key="1">
    <citation type="submission" date="2019-03" db="EMBL/GenBank/DDBJ databases">
        <title>Long read genome sequence of the mycoparasitic Pythium oligandrum ATCC 38472 isolated from sugarbeet rhizosphere.</title>
        <authorList>
            <person name="Gaulin E."/>
        </authorList>
    </citation>
    <scope>NUCLEOTIDE SEQUENCE</scope>
    <source>
        <strain evidence="13">ATCC 38472_TT</strain>
    </source>
</reference>
<feature type="compositionally biased region" description="Polar residues" evidence="12">
    <location>
        <begin position="437"/>
        <end position="460"/>
    </location>
</feature>
<keyword evidence="14" id="KW-1185">Reference proteome</keyword>
<evidence type="ECO:0000256" key="1">
    <source>
        <dbReference type="ARBA" id="ARBA00004286"/>
    </source>
</evidence>
<keyword evidence="5" id="KW-0158">Chromosome</keyword>
<dbReference type="InterPro" id="IPR022816">
    <property type="entry name" value="Condensin_barren_su2"/>
</dbReference>
<comment type="caution">
    <text evidence="13">The sequence shown here is derived from an EMBL/GenBank/DDBJ whole genome shotgun (WGS) entry which is preliminary data.</text>
</comment>
<keyword evidence="9 11" id="KW-0226">DNA condensation</keyword>
<evidence type="ECO:0000256" key="2">
    <source>
        <dbReference type="ARBA" id="ARBA00004496"/>
    </source>
</evidence>
<feature type="region of interest" description="Disordered" evidence="12">
    <location>
        <begin position="1"/>
        <end position="56"/>
    </location>
</feature>